<name>A0A6J5LMH8_9CAUD</name>
<organism evidence="1">
    <name type="scientific">uncultured Caudovirales phage</name>
    <dbReference type="NCBI Taxonomy" id="2100421"/>
    <lineage>
        <taxon>Viruses</taxon>
        <taxon>Duplodnaviria</taxon>
        <taxon>Heunggongvirae</taxon>
        <taxon>Uroviricota</taxon>
        <taxon>Caudoviricetes</taxon>
        <taxon>Peduoviridae</taxon>
        <taxon>Maltschvirus</taxon>
        <taxon>Maltschvirus maltsch</taxon>
    </lineage>
</organism>
<dbReference type="EMBL" id="LR796287">
    <property type="protein sequence ID" value="CAB4134563.1"/>
    <property type="molecule type" value="Genomic_DNA"/>
</dbReference>
<dbReference type="EMBL" id="LR796731">
    <property type="protein sequence ID" value="CAB4162257.1"/>
    <property type="molecule type" value="Genomic_DNA"/>
</dbReference>
<protein>
    <submittedName>
        <fullName evidence="1">Uncharacterized protein</fullName>
    </submittedName>
</protein>
<evidence type="ECO:0000313" key="2">
    <source>
        <dbReference type="EMBL" id="CAB4162257.1"/>
    </source>
</evidence>
<gene>
    <name evidence="1" type="ORF">UFOVP279_36</name>
    <name evidence="2" type="ORF">UFOVP781_27</name>
</gene>
<reference evidence="1" key="1">
    <citation type="submission" date="2020-04" db="EMBL/GenBank/DDBJ databases">
        <authorList>
            <person name="Chiriac C."/>
            <person name="Salcher M."/>
            <person name="Ghai R."/>
            <person name="Kavagutti S V."/>
        </authorList>
    </citation>
    <scope>NUCLEOTIDE SEQUENCE</scope>
</reference>
<proteinExistence type="predicted"/>
<evidence type="ECO:0000313" key="1">
    <source>
        <dbReference type="EMBL" id="CAB4134563.1"/>
    </source>
</evidence>
<sequence length="63" mass="7409">MKMKYTADELNDLLNNNKHCLILIRDQNDNFHYVSSKPNWLCDAELLTKATELVTQRLNESQN</sequence>
<accession>A0A6J5LMH8</accession>